<dbReference type="GO" id="GO:0005886">
    <property type="term" value="C:plasma membrane"/>
    <property type="evidence" value="ECO:0007669"/>
    <property type="project" value="TreeGrafter"/>
</dbReference>
<sequence length="650" mass="72927">MFFYVAFALGQYQVSGNKLCSLFINSKFIVGIVGILSVTLSVTSSIGLFALYDMPASLLIFEVQPFLVLAVGVDNIFIFVQSYQRLVDQIDRPLSERVALITSEVMPSMLLSSLSECLCFLIGALSDMPAVQAFSLYASMAIFLNFFLQMTLFLSVFVWDIRRQEEGRLELCCCIRMRFEVQSPESYMYKLVKKYYAPNLLRKFVRSAVILVFALWLTSSVMVVNRIKAGLDQKMAVPEDSYMLTHFINMDRFLSVGPVVYFVLRGSFDYTQVKQQKLICSSVGCSPQSLGSQIATAAKFPERSFISHPPMNWIDDYVDWLRPLGSTPCCRQFISNDSFCSPNVKGDNLCTPCDVPFIDGRPHPNNFYVFLPNFLSENPSKSCVSAGHAAYGSAVRLTNDSTQVIASHYMTYHTVLKTSEDYIKAMESAILIAQNATRHINEELKKLSQPEIEISPTALLLGMDPWSAFIIVIVIGLILMNVVGLMYWWSIDFNAISVVNLVMSVGISVEFCAHIVRAFTISVERTRVERASEALSKVGCSVLSGITFTKLGGIVVLAFAHSQIFNVYYFRMFLGIVFLWTTGQSRRLYLKAAANRSSQAGQEKHQFIEETTPSLYYEYTSPQPPPKTIITSQTGISTDLNCAIPLFFDF</sequence>
<feature type="transmembrane region" description="Helical" evidence="1">
    <location>
        <begin position="244"/>
        <end position="264"/>
    </location>
</feature>
<dbReference type="PANTHER" id="PTHR45727">
    <property type="entry name" value="NPC INTRACELLULAR CHOLESTEROL TRANSPORTER 1"/>
    <property type="match status" value="1"/>
</dbReference>
<evidence type="ECO:0000313" key="3">
    <source>
        <dbReference type="Proteomes" id="UP000887574"/>
    </source>
</evidence>
<dbReference type="InterPro" id="IPR000731">
    <property type="entry name" value="SSD"/>
</dbReference>
<dbReference type="PROSITE" id="PS50156">
    <property type="entry name" value="SSD"/>
    <property type="match status" value="1"/>
</dbReference>
<dbReference type="Proteomes" id="UP000887574">
    <property type="component" value="Unplaced"/>
</dbReference>
<dbReference type="Pfam" id="PF12349">
    <property type="entry name" value="Sterol-sensing"/>
    <property type="match status" value="1"/>
</dbReference>
<dbReference type="GO" id="GO:0015918">
    <property type="term" value="P:sterol transport"/>
    <property type="evidence" value="ECO:0007669"/>
    <property type="project" value="TreeGrafter"/>
</dbReference>
<accession>A0A915EUI0</accession>
<feature type="transmembrane region" description="Helical" evidence="1">
    <location>
        <begin position="136"/>
        <end position="159"/>
    </location>
</feature>
<dbReference type="SUPFAM" id="SSF82866">
    <property type="entry name" value="Multidrug efflux transporter AcrB transmembrane domain"/>
    <property type="match status" value="2"/>
</dbReference>
<dbReference type="GO" id="GO:0030299">
    <property type="term" value="P:intestinal cholesterol absorption"/>
    <property type="evidence" value="ECO:0007669"/>
    <property type="project" value="TreeGrafter"/>
</dbReference>
<keyword evidence="1" id="KW-0812">Transmembrane</keyword>
<feature type="transmembrane region" description="Helical" evidence="1">
    <location>
        <begin position="566"/>
        <end position="583"/>
    </location>
</feature>
<evidence type="ECO:0000313" key="4">
    <source>
        <dbReference type="WBParaSite" id="jg9655"/>
    </source>
</evidence>
<feature type="transmembrane region" description="Helical" evidence="1">
    <location>
        <begin position="495"/>
        <end position="519"/>
    </location>
</feature>
<organism evidence="3 4">
    <name type="scientific">Ditylenchus dipsaci</name>
    <dbReference type="NCBI Taxonomy" id="166011"/>
    <lineage>
        <taxon>Eukaryota</taxon>
        <taxon>Metazoa</taxon>
        <taxon>Ecdysozoa</taxon>
        <taxon>Nematoda</taxon>
        <taxon>Chromadorea</taxon>
        <taxon>Rhabditida</taxon>
        <taxon>Tylenchina</taxon>
        <taxon>Tylenchomorpha</taxon>
        <taxon>Sphaerularioidea</taxon>
        <taxon>Anguinidae</taxon>
        <taxon>Anguininae</taxon>
        <taxon>Ditylenchus</taxon>
    </lineage>
</organism>
<keyword evidence="1" id="KW-0472">Membrane</keyword>
<dbReference type="AlphaFoldDB" id="A0A915EUI0"/>
<feature type="transmembrane region" description="Helical" evidence="1">
    <location>
        <begin position="204"/>
        <end position="224"/>
    </location>
</feature>
<feature type="transmembrane region" description="Helical" evidence="1">
    <location>
        <begin position="468"/>
        <end position="489"/>
    </location>
</feature>
<evidence type="ECO:0000259" key="2">
    <source>
        <dbReference type="PROSITE" id="PS50156"/>
    </source>
</evidence>
<proteinExistence type="predicted"/>
<dbReference type="GO" id="GO:0042632">
    <property type="term" value="P:cholesterol homeostasis"/>
    <property type="evidence" value="ECO:0007669"/>
    <property type="project" value="TreeGrafter"/>
</dbReference>
<feature type="domain" description="SSD" evidence="2">
    <location>
        <begin position="1"/>
        <end position="159"/>
    </location>
</feature>
<evidence type="ECO:0000256" key="1">
    <source>
        <dbReference type="SAM" id="Phobius"/>
    </source>
</evidence>
<dbReference type="PANTHER" id="PTHR45727:SF2">
    <property type="entry name" value="NPC INTRACELLULAR CHOLESTEROL TRANSPORTER 1"/>
    <property type="match status" value="1"/>
</dbReference>
<feature type="transmembrane region" description="Helical" evidence="1">
    <location>
        <begin position="28"/>
        <end position="52"/>
    </location>
</feature>
<dbReference type="WBParaSite" id="jg9655">
    <property type="protein sequence ID" value="jg9655"/>
    <property type="gene ID" value="jg9655"/>
</dbReference>
<reference evidence="4" key="1">
    <citation type="submission" date="2022-11" db="UniProtKB">
        <authorList>
            <consortium name="WormBaseParasite"/>
        </authorList>
    </citation>
    <scope>IDENTIFICATION</scope>
</reference>
<keyword evidence="3" id="KW-1185">Reference proteome</keyword>
<feature type="transmembrane region" description="Helical" evidence="1">
    <location>
        <begin position="540"/>
        <end position="560"/>
    </location>
</feature>
<dbReference type="Gene3D" id="1.20.1640.10">
    <property type="entry name" value="Multidrug efflux transporter AcrB transmembrane domain"/>
    <property type="match status" value="2"/>
</dbReference>
<dbReference type="InterPro" id="IPR053958">
    <property type="entry name" value="HMGCR/SNAP/NPC1-like_SSD"/>
</dbReference>
<protein>
    <submittedName>
        <fullName evidence="4">SSD domain-containing protein</fullName>
    </submittedName>
</protein>
<name>A0A915EUI0_9BILA</name>
<feature type="transmembrane region" description="Helical" evidence="1">
    <location>
        <begin position="58"/>
        <end position="80"/>
    </location>
</feature>
<keyword evidence="1" id="KW-1133">Transmembrane helix</keyword>
<dbReference type="GO" id="GO:0015485">
    <property type="term" value="F:cholesterol binding"/>
    <property type="evidence" value="ECO:0007669"/>
    <property type="project" value="TreeGrafter"/>
</dbReference>